<dbReference type="PANTHER" id="PTHR43194">
    <property type="entry name" value="HYDROLASE ALPHA/BETA FOLD FAMILY"/>
    <property type="match status" value="1"/>
</dbReference>
<dbReference type="Proteomes" id="UP001418637">
    <property type="component" value="Unassembled WGS sequence"/>
</dbReference>
<accession>A0ABV0BIR9</accession>
<evidence type="ECO:0000313" key="1">
    <source>
        <dbReference type="EMBL" id="MEN3930036.1"/>
    </source>
</evidence>
<dbReference type="Gene3D" id="3.40.50.1820">
    <property type="entry name" value="alpha/beta hydrolase"/>
    <property type="match status" value="1"/>
</dbReference>
<protein>
    <submittedName>
        <fullName evidence="1">Alpha/beta fold hydrolase</fullName>
    </submittedName>
</protein>
<dbReference type="InterPro" id="IPR029058">
    <property type="entry name" value="AB_hydrolase_fold"/>
</dbReference>
<reference evidence="1 2" key="1">
    <citation type="submission" date="2024-04" db="EMBL/GenBank/DDBJ databases">
        <title>A novel species isolated from cricket.</title>
        <authorList>
            <person name="Wang H.-C."/>
        </authorList>
    </citation>
    <scope>NUCLEOTIDE SEQUENCE [LARGE SCALE GENOMIC DNA]</scope>
    <source>
        <strain evidence="1 2">WL0021</strain>
    </source>
</reference>
<comment type="caution">
    <text evidence="1">The sequence shown here is derived from an EMBL/GenBank/DDBJ whole genome shotgun (WGS) entry which is preliminary data.</text>
</comment>
<dbReference type="InterPro" id="IPR050228">
    <property type="entry name" value="Carboxylesterase_BioH"/>
</dbReference>
<dbReference type="GO" id="GO:0016787">
    <property type="term" value="F:hydrolase activity"/>
    <property type="evidence" value="ECO:0007669"/>
    <property type="project" value="UniProtKB-KW"/>
</dbReference>
<dbReference type="SUPFAM" id="SSF53474">
    <property type="entry name" value="alpha/beta-Hydrolases"/>
    <property type="match status" value="1"/>
</dbReference>
<dbReference type="PANTHER" id="PTHR43194:SF4">
    <property type="entry name" value="AB HYDROLASE-1 DOMAIN-CONTAINING PROTEIN"/>
    <property type="match status" value="1"/>
</dbReference>
<dbReference type="CDD" id="cd12810">
    <property type="entry name" value="Esterase_713_like-3"/>
    <property type="match status" value="1"/>
</dbReference>
<keyword evidence="2" id="KW-1185">Reference proteome</keyword>
<dbReference type="RefSeq" id="WP_346336012.1">
    <property type="nucleotide sequence ID" value="NZ_JBBYXI010000001.1"/>
</dbReference>
<keyword evidence="1" id="KW-0378">Hydrolase</keyword>
<dbReference type="EMBL" id="JBBYXI010000001">
    <property type="protein sequence ID" value="MEN3930036.1"/>
    <property type="molecule type" value="Genomic_DNA"/>
</dbReference>
<gene>
    <name evidence="1" type="ORF">WJT86_03040</name>
</gene>
<sequence>MKTDSLKNRIVSSIAGVSLLLGTAFISSLPTLAYADEKPITLKTMGSLLFGGTVKMQPNGETFHGDHGYAQYYIPQQARDYPLVMWHGIGQSGRNWETTPDGREGFMGILARKDWPVYIIDQPRRGRAGRTIDKLKESNVPTVNMETSVWDAFRNGIWVPNQPAILFPNVQFPSDAASIDQFFRQQTPDTGSEPLSAEYRKVLGETVGELFKQTGPAILITHSNSGQYGWATGMAAPENTKAIVAYEPGAFAFPEGECPADVVSRVSLVNELIQPQMVPVDEFKKLTKMPIIIIYGDNIAKEESDIFNSEIWRVASARAKQFVEAVNRHGGDAQLVILPEIGIKGNTHAPFADLNNVQIAEHLETFLHSKGLDSRFRPHQGPVQKKLGKRTIPLKALN</sequence>
<evidence type="ECO:0000313" key="2">
    <source>
        <dbReference type="Proteomes" id="UP001418637"/>
    </source>
</evidence>
<proteinExistence type="predicted"/>
<organism evidence="1 2">
    <name type="scientific">Hohaiivirga grylli</name>
    <dbReference type="NCBI Taxonomy" id="3133970"/>
    <lineage>
        <taxon>Bacteria</taxon>
        <taxon>Pseudomonadati</taxon>
        <taxon>Pseudomonadota</taxon>
        <taxon>Alphaproteobacteria</taxon>
        <taxon>Hyphomicrobiales</taxon>
        <taxon>Methylobacteriaceae</taxon>
        <taxon>Hohaiivirga</taxon>
    </lineage>
</organism>
<name>A0ABV0BIR9_9HYPH</name>